<evidence type="ECO:0000256" key="1">
    <source>
        <dbReference type="SAM" id="Phobius"/>
    </source>
</evidence>
<dbReference type="InterPro" id="IPR057436">
    <property type="entry name" value="5TMH_Lnb"/>
</dbReference>
<gene>
    <name evidence="5" type="ORF">FRC96_18010</name>
</gene>
<evidence type="ECO:0000313" key="5">
    <source>
        <dbReference type="EMBL" id="TXD32309.1"/>
    </source>
</evidence>
<dbReference type="OrthoDB" id="5490204at2"/>
<feature type="transmembrane region" description="Helical" evidence="1">
    <location>
        <begin position="300"/>
        <end position="326"/>
    </location>
</feature>
<evidence type="ECO:0000259" key="4">
    <source>
        <dbReference type="Pfam" id="PF25221"/>
    </source>
</evidence>
<evidence type="ECO:0000256" key="2">
    <source>
        <dbReference type="SAM" id="SignalP"/>
    </source>
</evidence>
<reference evidence="5 6" key="1">
    <citation type="submission" date="2019-08" db="EMBL/GenBank/DDBJ databases">
        <title>Bradymonadales sp. TMQ2.</title>
        <authorList>
            <person name="Liang Q."/>
        </authorList>
    </citation>
    <scope>NUCLEOTIDE SEQUENCE [LARGE SCALE GENOMIC DNA]</scope>
    <source>
        <strain evidence="5 6">TMQ2</strain>
    </source>
</reference>
<feature type="transmembrane region" description="Helical" evidence="1">
    <location>
        <begin position="338"/>
        <end position="357"/>
    </location>
</feature>
<dbReference type="RefSeq" id="WP_146976534.1">
    <property type="nucleotide sequence ID" value="NZ_VOSL01000133.1"/>
</dbReference>
<dbReference type="InterPro" id="IPR025178">
    <property type="entry name" value="Lnb_N"/>
</dbReference>
<feature type="domain" description="Lnb-like transmembrane" evidence="4">
    <location>
        <begin position="309"/>
        <end position="405"/>
    </location>
</feature>
<keyword evidence="1" id="KW-1133">Transmembrane helix</keyword>
<evidence type="ECO:0000259" key="3">
    <source>
        <dbReference type="Pfam" id="PF13387"/>
    </source>
</evidence>
<comment type="caution">
    <text evidence="5">The sequence shown here is derived from an EMBL/GenBank/DDBJ whole genome shotgun (WGS) entry which is preliminary data.</text>
</comment>
<dbReference type="EMBL" id="VOSL01000133">
    <property type="protein sequence ID" value="TXD32309.1"/>
    <property type="molecule type" value="Genomic_DNA"/>
</dbReference>
<feature type="chain" id="PRO_5022892955" evidence="2">
    <location>
        <begin position="25"/>
        <end position="429"/>
    </location>
</feature>
<dbReference type="AlphaFoldDB" id="A0A5C6WYZ5"/>
<feature type="transmembrane region" description="Helical" evidence="1">
    <location>
        <begin position="268"/>
        <end position="288"/>
    </location>
</feature>
<proteinExistence type="predicted"/>
<protein>
    <submittedName>
        <fullName evidence="5">DUF4105 domain-containing protein</fullName>
    </submittedName>
</protein>
<feature type="signal peptide" evidence="2">
    <location>
        <begin position="1"/>
        <end position="24"/>
    </location>
</feature>
<accession>A0A5C6WYZ5</accession>
<keyword evidence="2" id="KW-0732">Signal</keyword>
<keyword evidence="1" id="KW-0812">Transmembrane</keyword>
<organism evidence="5 6">
    <name type="scientific">Lujinxingia vulgaris</name>
    <dbReference type="NCBI Taxonomy" id="2600176"/>
    <lineage>
        <taxon>Bacteria</taxon>
        <taxon>Deltaproteobacteria</taxon>
        <taxon>Bradymonadales</taxon>
        <taxon>Lujinxingiaceae</taxon>
        <taxon>Lujinxingia</taxon>
    </lineage>
</organism>
<dbReference type="Proteomes" id="UP000321046">
    <property type="component" value="Unassembled WGS sequence"/>
</dbReference>
<dbReference type="Pfam" id="PF13387">
    <property type="entry name" value="Lnb_N"/>
    <property type="match status" value="1"/>
</dbReference>
<sequence>MVLPLLAVMVMATALLGSARDAQAYNTPWGKGVSRPEDLVISLATFSPGDQIPQWFGHTALVVEDRRYNTSRLYNYGMFSFGDGMLMNFAMGRLLFWVAPAPVAPTYQFYIAEDRDVRVIELNLAPEVRAEVAAFLADNVRPENREYLYHHYDDNCATRVRDIIDRAVGGQFKEAFDEADPLTLRGHTRRHSQHLKPMDWLLMFLMNNEIDRPIAVWDAMFLPAVLEEAVLDFEYIDAEGNTQPLALRTHQVFKSSRAPTPETPATHWPFWAGVGVLLGALSALLGWRAQRHPERRAPRVVFGLVLGGLSGVFGLVGTGLFVMAAMTDHTVTYWNLNLLLANPLTLLGALIALRVAFGSKGSRRSLRLIWRALAALAILGLLAQLVGLIWPAIFQNMLLPLALLLPWVLGSAAGVELACASTESAPTEA</sequence>
<feature type="domain" description="Lnb N-terminal periplasmic" evidence="3">
    <location>
        <begin position="29"/>
        <end position="185"/>
    </location>
</feature>
<feature type="transmembrane region" description="Helical" evidence="1">
    <location>
        <begin position="369"/>
        <end position="393"/>
    </location>
</feature>
<keyword evidence="1" id="KW-0472">Membrane</keyword>
<dbReference type="Pfam" id="PF25221">
    <property type="entry name" value="5TMH_Lnb"/>
    <property type="match status" value="1"/>
</dbReference>
<evidence type="ECO:0000313" key="6">
    <source>
        <dbReference type="Proteomes" id="UP000321046"/>
    </source>
</evidence>
<name>A0A5C6WYZ5_9DELT</name>